<dbReference type="GO" id="GO:0005829">
    <property type="term" value="C:cytosol"/>
    <property type="evidence" value="ECO:0007669"/>
    <property type="project" value="TreeGrafter"/>
</dbReference>
<feature type="region of interest" description="Disordered" evidence="3">
    <location>
        <begin position="250"/>
        <end position="275"/>
    </location>
</feature>
<proteinExistence type="inferred from homology"/>
<dbReference type="GO" id="GO:0030688">
    <property type="term" value="C:preribosome, small subunit precursor"/>
    <property type="evidence" value="ECO:0007669"/>
    <property type="project" value="TreeGrafter"/>
</dbReference>
<organism evidence="4 5">
    <name type="scientific">Rotaria socialis</name>
    <dbReference type="NCBI Taxonomy" id="392032"/>
    <lineage>
        <taxon>Eukaryota</taxon>
        <taxon>Metazoa</taxon>
        <taxon>Spiralia</taxon>
        <taxon>Gnathifera</taxon>
        <taxon>Rotifera</taxon>
        <taxon>Eurotatoria</taxon>
        <taxon>Bdelloidea</taxon>
        <taxon>Philodinida</taxon>
        <taxon>Philodinidae</taxon>
        <taxon>Rotaria</taxon>
    </lineage>
</organism>
<dbReference type="Pfam" id="PF04180">
    <property type="entry name" value="LTV"/>
    <property type="match status" value="1"/>
</dbReference>
<dbReference type="GO" id="GO:0000056">
    <property type="term" value="P:ribosomal small subunit export from nucleus"/>
    <property type="evidence" value="ECO:0007669"/>
    <property type="project" value="TreeGrafter"/>
</dbReference>
<dbReference type="InterPro" id="IPR007307">
    <property type="entry name" value="Ltv1"/>
</dbReference>
<gene>
    <name evidence="4" type="ORF">QYT958_LOCUS62</name>
</gene>
<evidence type="ECO:0000313" key="4">
    <source>
        <dbReference type="EMBL" id="CAF4442971.1"/>
    </source>
</evidence>
<evidence type="ECO:0000256" key="3">
    <source>
        <dbReference type="SAM" id="MobiDB-lite"/>
    </source>
</evidence>
<sequence length="523" mass="60894">MKKEYSTAEIRIIERSIKGMPNRRRFIDKKKAITFQLVHRSQHDPLIADDTVGERVLVPVGVEQRKAEQLKYGIEYDDDYDYLQHLRDPCAPPEEFSVHVNEIEKQDDNDEEEEEYDDDDDEKIDEKPQDKEEKTVTRFNLPSTVFESKTTNEIGMLNLAAPDSDPKINWDPDVIAALDDDEFDYNGDDNMLDDDFMLKANGIQPLADDECDEFEDEIANECLPTHIPPLFIPKTNKPIPLALRRFLDQADDDGDDDQSTVSNQDNDRQTSKTKYTNYSMTSSVIRRNQGLQNVDEHFDKIFDEYDDDNIGALDSHHINQQGASINDDLIQQTIQQFEQQQMQTDEQIERAAIEKTKRLAKRLWNEPEKITTIDVDDDENDDEKWDCETILTTYSNKYNHPKLIKQIPTNQIRLSKKTGLPLTDNNKIKAKGEIIEEALDDDDDDDDDDDKQSNNYQSIIFERKKGETSEERRARKNAIKEIRRDRRIIKKATKIAFKQEEQKQLHEQALHTTQAHLQSLRVT</sequence>
<evidence type="ECO:0000313" key="5">
    <source>
        <dbReference type="Proteomes" id="UP000663848"/>
    </source>
</evidence>
<evidence type="ECO:0000256" key="2">
    <source>
        <dbReference type="ARBA" id="ARBA00021561"/>
    </source>
</evidence>
<feature type="compositionally biased region" description="Acidic residues" evidence="3">
    <location>
        <begin position="438"/>
        <end position="450"/>
    </location>
</feature>
<dbReference type="EMBL" id="CAJOBR010000003">
    <property type="protein sequence ID" value="CAF4442971.1"/>
    <property type="molecule type" value="Genomic_DNA"/>
</dbReference>
<comment type="similarity">
    <text evidence="1">Belongs to the LTV1 family.</text>
</comment>
<feature type="compositionally biased region" description="Acidic residues" evidence="3">
    <location>
        <begin position="107"/>
        <end position="123"/>
    </location>
</feature>
<dbReference type="Proteomes" id="UP000663848">
    <property type="component" value="Unassembled WGS sequence"/>
</dbReference>
<feature type="compositionally biased region" description="Basic and acidic residues" evidence="3">
    <location>
        <begin position="124"/>
        <end position="136"/>
    </location>
</feature>
<feature type="region of interest" description="Disordered" evidence="3">
    <location>
        <begin position="101"/>
        <end position="136"/>
    </location>
</feature>
<dbReference type="PANTHER" id="PTHR21531">
    <property type="entry name" value="LOW-TEMPERATURE VIABILITY PROTEIN LTV1-RELATED"/>
    <property type="match status" value="1"/>
</dbReference>
<dbReference type="PANTHER" id="PTHR21531:SF0">
    <property type="entry name" value="PROTEIN LTV1 HOMOLOG"/>
    <property type="match status" value="1"/>
</dbReference>
<feature type="region of interest" description="Disordered" evidence="3">
    <location>
        <begin position="438"/>
        <end position="477"/>
    </location>
</feature>
<protein>
    <recommendedName>
        <fullName evidence="2">Protein LTV1 homolog</fullName>
    </recommendedName>
</protein>
<evidence type="ECO:0000256" key="1">
    <source>
        <dbReference type="ARBA" id="ARBA00009078"/>
    </source>
</evidence>
<name>A0A820S0K4_9BILA</name>
<comment type="caution">
    <text evidence="4">The sequence shown here is derived from an EMBL/GenBank/DDBJ whole genome shotgun (WGS) entry which is preliminary data.</text>
</comment>
<feature type="compositionally biased region" description="Basic and acidic residues" evidence="3">
    <location>
        <begin position="461"/>
        <end position="477"/>
    </location>
</feature>
<accession>A0A820S0K4</accession>
<dbReference type="AlphaFoldDB" id="A0A820S0K4"/>
<dbReference type="GO" id="GO:0005634">
    <property type="term" value="C:nucleus"/>
    <property type="evidence" value="ECO:0007669"/>
    <property type="project" value="TreeGrafter"/>
</dbReference>
<dbReference type="GO" id="GO:0042274">
    <property type="term" value="P:ribosomal small subunit biogenesis"/>
    <property type="evidence" value="ECO:0007669"/>
    <property type="project" value="InterPro"/>
</dbReference>
<reference evidence="4" key="1">
    <citation type="submission" date="2021-02" db="EMBL/GenBank/DDBJ databases">
        <authorList>
            <person name="Nowell W R."/>
        </authorList>
    </citation>
    <scope>NUCLEOTIDE SEQUENCE</scope>
</reference>